<dbReference type="FunFam" id="1.20.58.2010:FF:000001">
    <property type="entry name" value="Rop guanine nucleotide exchange factor 14"/>
    <property type="match status" value="1"/>
</dbReference>
<keyword evidence="1 2" id="KW-0344">Guanine-nucleotide releasing factor</keyword>
<dbReference type="GO" id="GO:0005085">
    <property type="term" value="F:guanyl-nucleotide exchange factor activity"/>
    <property type="evidence" value="ECO:0007669"/>
    <property type="project" value="UniProtKB-UniRule"/>
</dbReference>
<evidence type="ECO:0000256" key="2">
    <source>
        <dbReference type="PROSITE-ProRule" id="PRU00663"/>
    </source>
</evidence>
<dbReference type="PANTHER" id="PTHR33101:SF77">
    <property type="entry name" value="PRONE DOMAIN-CONTAINING PROTEIN-RELATED"/>
    <property type="match status" value="1"/>
</dbReference>
<dbReference type="KEGG" id="cam:101493602"/>
<organism evidence="5 6">
    <name type="scientific">Cicer arietinum</name>
    <name type="common">Chickpea</name>
    <name type="synonym">Garbanzo</name>
    <dbReference type="NCBI Taxonomy" id="3827"/>
    <lineage>
        <taxon>Eukaryota</taxon>
        <taxon>Viridiplantae</taxon>
        <taxon>Streptophyta</taxon>
        <taxon>Embryophyta</taxon>
        <taxon>Tracheophyta</taxon>
        <taxon>Spermatophyta</taxon>
        <taxon>Magnoliopsida</taxon>
        <taxon>eudicotyledons</taxon>
        <taxon>Gunneridae</taxon>
        <taxon>Pentapetalae</taxon>
        <taxon>rosids</taxon>
        <taxon>fabids</taxon>
        <taxon>Fabales</taxon>
        <taxon>Fabaceae</taxon>
        <taxon>Papilionoideae</taxon>
        <taxon>50 kb inversion clade</taxon>
        <taxon>NPAAA clade</taxon>
        <taxon>Hologalegina</taxon>
        <taxon>IRL clade</taxon>
        <taxon>Cicereae</taxon>
        <taxon>Cicer</taxon>
    </lineage>
</organism>
<sequence length="557" mass="62974">MVRAFSHQISMQKSKSFHFRRMFEIPGKHIQGLFDRDHDEGGDHSDNKVYSKSFESRCTSDQTSEIQPIGHSLNNDLIQLPNLGGEIARMPPKPPTESEMMKERFAKLLLGEDMSGAGNGVSSALALSNAITNLAASVFGEQSKLEPMSQERKTRWRKEIEWLLSVTDHIVEFAPSQQIAKDGSTMEIMTTRQRSDLLMNIPALRKLDAMLIDILENFRDQNEFWYVSKNDEEAEGNTITQRKSDKWWLPIVKVPPTGLSDVAMKGIQFQNENVNQVLKAAMAINAQVLSEMEIPENYIESLPKNGRESLGESVYKCITVEYFDPGQFLSTMDMSTEHKVLDLKNRIEASIVIWKRKMNKDGKSSWSTSISMEKRELFEERAETILLMIKQKFPGLPQSSLDISKIQYNKDVGQAILESYSRVIESLAYTVLSRIEDVLYVDSMTKNPSLAVPSRRFSLDSLQAADQTSPSSEEWIGGSMNSSETPPAMTLSDFMGWNPIQCGGELKKTNSTGDLEDLRDKDEKALTKSPRSGTPKKNFYLDKLEYLNAIRSPIGRH</sequence>
<feature type="compositionally biased region" description="Polar residues" evidence="3">
    <location>
        <begin position="461"/>
        <end position="472"/>
    </location>
</feature>
<dbReference type="PaxDb" id="3827-XP_004512987.1"/>
<keyword evidence="5" id="KW-1185">Reference proteome</keyword>
<accession>A0A1S2Z0T5</accession>
<reference evidence="5" key="1">
    <citation type="journal article" date="2013" name="Nat. Biotechnol.">
        <title>Draft genome sequence of chickpea (Cicer arietinum) provides a resource for trait improvement.</title>
        <authorList>
            <person name="Varshney R.K."/>
            <person name="Song C."/>
            <person name="Saxena R.K."/>
            <person name="Azam S."/>
            <person name="Yu S."/>
            <person name="Sharpe A.G."/>
            <person name="Cannon S."/>
            <person name="Baek J."/>
            <person name="Rosen B.D."/>
            <person name="Tar'an B."/>
            <person name="Millan T."/>
            <person name="Zhang X."/>
            <person name="Ramsay L.D."/>
            <person name="Iwata A."/>
            <person name="Wang Y."/>
            <person name="Nelson W."/>
            <person name="Farmer A.D."/>
            <person name="Gaur P.M."/>
            <person name="Soderlund C."/>
            <person name="Penmetsa R.V."/>
            <person name="Xu C."/>
            <person name="Bharti A.K."/>
            <person name="He W."/>
            <person name="Winter P."/>
            <person name="Zhao S."/>
            <person name="Hane J.K."/>
            <person name="Carrasquilla-Garcia N."/>
            <person name="Condie J.A."/>
            <person name="Upadhyaya H.D."/>
            <person name="Luo M.C."/>
            <person name="Thudi M."/>
            <person name="Gowda C.L."/>
            <person name="Singh N.P."/>
            <person name="Lichtenzveig J."/>
            <person name="Gali K.K."/>
            <person name="Rubio J."/>
            <person name="Nadarajan N."/>
            <person name="Dolezel J."/>
            <person name="Bansal K.C."/>
            <person name="Xu X."/>
            <person name="Edwards D."/>
            <person name="Zhang G."/>
            <person name="Kahl G."/>
            <person name="Gil J."/>
            <person name="Singh K.B."/>
            <person name="Datta S.K."/>
            <person name="Jackson S.A."/>
            <person name="Wang J."/>
            <person name="Cook D.R."/>
        </authorList>
    </citation>
    <scope>NUCLEOTIDE SEQUENCE [LARGE SCALE GENOMIC DNA]</scope>
    <source>
        <strain evidence="5">cv. CDC Frontier</strain>
    </source>
</reference>
<gene>
    <name evidence="6" type="primary">LOC101493602</name>
</gene>
<evidence type="ECO:0000313" key="6">
    <source>
        <dbReference type="RefSeq" id="XP_004512987.1"/>
    </source>
</evidence>
<dbReference type="AlphaFoldDB" id="A0A1S2Z0T5"/>
<dbReference type="Pfam" id="PF03759">
    <property type="entry name" value="PRONE"/>
    <property type="match status" value="1"/>
</dbReference>
<dbReference type="GeneID" id="101493602"/>
<name>A0A1S2Z0T5_CICAR</name>
<feature type="region of interest" description="Disordered" evidence="3">
    <location>
        <begin position="461"/>
        <end position="483"/>
    </location>
</feature>
<dbReference type="OrthoDB" id="1053009at2759"/>
<dbReference type="PROSITE" id="PS51334">
    <property type="entry name" value="PRONE"/>
    <property type="match status" value="1"/>
</dbReference>
<dbReference type="eggNOG" id="ENOG502QSGR">
    <property type="taxonomic scope" value="Eukaryota"/>
</dbReference>
<dbReference type="RefSeq" id="XP_004512987.1">
    <property type="nucleotide sequence ID" value="XM_004512930.3"/>
</dbReference>
<dbReference type="Proteomes" id="UP000087171">
    <property type="component" value="Chromosome Ca8"/>
</dbReference>
<evidence type="ECO:0000256" key="3">
    <source>
        <dbReference type="SAM" id="MobiDB-lite"/>
    </source>
</evidence>
<dbReference type="STRING" id="3827.A0A1S2Z0T5"/>
<dbReference type="InterPro" id="IPR038937">
    <property type="entry name" value="RopGEF"/>
</dbReference>
<proteinExistence type="predicted"/>
<evidence type="ECO:0000256" key="1">
    <source>
        <dbReference type="ARBA" id="ARBA00022658"/>
    </source>
</evidence>
<dbReference type="PANTHER" id="PTHR33101">
    <property type="entry name" value="ROP GUANINE NUCLEOTIDE EXCHANGE FACTOR 1"/>
    <property type="match status" value="1"/>
</dbReference>
<feature type="domain" description="PRONE" evidence="4">
    <location>
        <begin position="88"/>
        <end position="452"/>
    </location>
</feature>
<protein>
    <submittedName>
        <fullName evidence="6">Rho guanine nucleotide exchange factor 8-like</fullName>
    </submittedName>
</protein>
<dbReference type="FunFam" id="1.20.58.2010:FF:000003">
    <property type="entry name" value="Rop guanine nucleotide exchange factor 14"/>
    <property type="match status" value="1"/>
</dbReference>
<evidence type="ECO:0000259" key="4">
    <source>
        <dbReference type="PROSITE" id="PS51334"/>
    </source>
</evidence>
<feature type="compositionally biased region" description="Basic and acidic residues" evidence="3">
    <location>
        <begin position="516"/>
        <end position="526"/>
    </location>
</feature>
<feature type="region of interest" description="Disordered" evidence="3">
    <location>
        <begin position="505"/>
        <end position="534"/>
    </location>
</feature>
<dbReference type="Gene3D" id="1.20.58.2010">
    <property type="entry name" value="PRONE domain, subdomain 1"/>
    <property type="match status" value="1"/>
</dbReference>
<evidence type="ECO:0000313" key="5">
    <source>
        <dbReference type="Proteomes" id="UP000087171"/>
    </source>
</evidence>
<dbReference type="InterPro" id="IPR005512">
    <property type="entry name" value="PRONE_dom"/>
</dbReference>
<reference evidence="6" key="2">
    <citation type="submission" date="2025-08" db="UniProtKB">
        <authorList>
            <consortium name="RefSeq"/>
        </authorList>
    </citation>
    <scope>IDENTIFICATION</scope>
    <source>
        <tissue evidence="6">Etiolated seedlings</tissue>
    </source>
</reference>
<dbReference type="Gene3D" id="1.20.58.1310">
    <property type="entry name" value="PRONE domain, subdomain 2"/>
    <property type="match status" value="1"/>
</dbReference>
<dbReference type="FunFam" id="1.20.58.1310:FF:000001">
    <property type="entry name" value="Rop guanine nucleotide exchange factor 9"/>
    <property type="match status" value="1"/>
</dbReference>